<dbReference type="SUPFAM" id="SSF51556">
    <property type="entry name" value="Metallo-dependent hydrolases"/>
    <property type="match status" value="1"/>
</dbReference>
<dbReference type="InterPro" id="IPR032466">
    <property type="entry name" value="Metal_Hydrolase"/>
</dbReference>
<dbReference type="GO" id="GO:0016787">
    <property type="term" value="F:hydrolase activity"/>
    <property type="evidence" value="ECO:0007669"/>
    <property type="project" value="UniProtKB-KW"/>
</dbReference>
<dbReference type="NCBIfam" id="TIGR01430">
    <property type="entry name" value="aden_deam"/>
    <property type="match status" value="1"/>
</dbReference>
<comment type="similarity">
    <text evidence="2">Belongs to the metallo-dependent hydrolases superfamily. Adenosine and AMP deaminases family.</text>
</comment>
<proteinExistence type="inferred from homology"/>
<organism evidence="7 8">
    <name type="scientific">Amycolatopsis silviterrae</name>
    <dbReference type="NCBI Taxonomy" id="1656914"/>
    <lineage>
        <taxon>Bacteria</taxon>
        <taxon>Bacillati</taxon>
        <taxon>Actinomycetota</taxon>
        <taxon>Actinomycetes</taxon>
        <taxon>Pseudonocardiales</taxon>
        <taxon>Pseudonocardiaceae</taxon>
        <taxon>Amycolatopsis</taxon>
    </lineage>
</organism>
<feature type="domain" description="Adenosine deaminase" evidence="6">
    <location>
        <begin position="11"/>
        <end position="330"/>
    </location>
</feature>
<evidence type="ECO:0000313" key="8">
    <source>
        <dbReference type="Proteomes" id="UP001597483"/>
    </source>
</evidence>
<dbReference type="Gene3D" id="3.20.20.140">
    <property type="entry name" value="Metal-dependent hydrolases"/>
    <property type="match status" value="1"/>
</dbReference>
<dbReference type="InterPro" id="IPR001365">
    <property type="entry name" value="A_deaminase_dom"/>
</dbReference>
<protein>
    <submittedName>
        <fullName evidence="7">Adenosine deaminase</fullName>
        <ecNumber evidence="7">3.5.4.4</ecNumber>
    </submittedName>
</protein>
<name>A0ABW5HI27_9PSEU</name>
<evidence type="ECO:0000259" key="6">
    <source>
        <dbReference type="Pfam" id="PF00962"/>
    </source>
</evidence>
<evidence type="ECO:0000256" key="5">
    <source>
        <dbReference type="ARBA" id="ARBA00022833"/>
    </source>
</evidence>
<keyword evidence="4 7" id="KW-0378">Hydrolase</keyword>
<keyword evidence="5" id="KW-0862">Zinc</keyword>
<evidence type="ECO:0000256" key="1">
    <source>
        <dbReference type="ARBA" id="ARBA00001947"/>
    </source>
</evidence>
<comment type="cofactor">
    <cofactor evidence="1">
        <name>Zn(2+)</name>
        <dbReference type="ChEBI" id="CHEBI:29105"/>
    </cofactor>
</comment>
<keyword evidence="3" id="KW-0479">Metal-binding</keyword>
<evidence type="ECO:0000256" key="3">
    <source>
        <dbReference type="ARBA" id="ARBA00022723"/>
    </source>
</evidence>
<keyword evidence="8" id="KW-1185">Reference proteome</keyword>
<sequence>MTPDEFLTALPKVELHVHLLGSASPATVAELARRHPGSGVPAEPAEVAKYCEFTDFAHFLAVYTAVNRLVTTGADIEALVAGLAADLARDNVRYAEVTVTPLSHRKTGIAPRELAEALDSGRRIAGGLGVELSWVFDVSGDDGPPGAEATLDWVLREHPSGTVGFGLGGPEAGVPRRLFRDVFARAKAAGLHSLPHAGETTGPDEVWSAIRDLGAERVGHGIASARDPRLLRHLVEHGIPLEICPTSNLRTRAVRSLAEHPLRRILAAGVPVAIGTDDPGLFGTSPTAEFRMCRDCLGLSEAELATLVRHSVAAAFCSPAVAAGLLSDLARLSLARSI</sequence>
<evidence type="ECO:0000256" key="2">
    <source>
        <dbReference type="ARBA" id="ARBA00006676"/>
    </source>
</evidence>
<evidence type="ECO:0000313" key="7">
    <source>
        <dbReference type="EMBL" id="MFD2472414.1"/>
    </source>
</evidence>
<dbReference type="PANTHER" id="PTHR43114:SF6">
    <property type="entry name" value="ADENINE DEAMINASE"/>
    <property type="match status" value="1"/>
</dbReference>
<dbReference type="InterPro" id="IPR006650">
    <property type="entry name" value="A/AMP_deam_AS"/>
</dbReference>
<dbReference type="EMBL" id="JBHUKS010000026">
    <property type="protein sequence ID" value="MFD2472414.1"/>
    <property type="molecule type" value="Genomic_DNA"/>
</dbReference>
<reference evidence="8" key="1">
    <citation type="journal article" date="2019" name="Int. J. Syst. Evol. Microbiol.">
        <title>The Global Catalogue of Microorganisms (GCM) 10K type strain sequencing project: providing services to taxonomists for standard genome sequencing and annotation.</title>
        <authorList>
            <consortium name="The Broad Institute Genomics Platform"/>
            <consortium name="The Broad Institute Genome Sequencing Center for Infectious Disease"/>
            <person name="Wu L."/>
            <person name="Ma J."/>
        </authorList>
    </citation>
    <scope>NUCLEOTIDE SEQUENCE [LARGE SCALE GENOMIC DNA]</scope>
    <source>
        <strain evidence="8">CGMCC 4.7641</strain>
    </source>
</reference>
<comment type="caution">
    <text evidence="7">The sequence shown here is derived from an EMBL/GenBank/DDBJ whole genome shotgun (WGS) entry which is preliminary data.</text>
</comment>
<dbReference type="Proteomes" id="UP001597483">
    <property type="component" value="Unassembled WGS sequence"/>
</dbReference>
<dbReference type="EC" id="3.5.4.4" evidence="7"/>
<evidence type="ECO:0000256" key="4">
    <source>
        <dbReference type="ARBA" id="ARBA00022801"/>
    </source>
</evidence>
<dbReference type="Pfam" id="PF00962">
    <property type="entry name" value="A_deaminase"/>
    <property type="match status" value="1"/>
</dbReference>
<gene>
    <name evidence="7" type="primary">add</name>
    <name evidence="7" type="ORF">ACFSVL_33810</name>
</gene>
<dbReference type="PANTHER" id="PTHR43114">
    <property type="entry name" value="ADENINE DEAMINASE"/>
    <property type="match status" value="1"/>
</dbReference>
<accession>A0ABW5HI27</accession>
<dbReference type="InterPro" id="IPR006330">
    <property type="entry name" value="Ado/ade_deaminase"/>
</dbReference>
<dbReference type="PROSITE" id="PS00485">
    <property type="entry name" value="A_DEAMINASE"/>
    <property type="match status" value="1"/>
</dbReference>
<dbReference type="RefSeq" id="WP_378310072.1">
    <property type="nucleotide sequence ID" value="NZ_JBHUKS010000026.1"/>
</dbReference>